<evidence type="ECO:0000313" key="5">
    <source>
        <dbReference type="Proteomes" id="UP000554286"/>
    </source>
</evidence>
<dbReference type="InterPro" id="IPR037026">
    <property type="entry name" value="Vgr_OB-fold_dom_sf"/>
</dbReference>
<reference evidence="4 5" key="1">
    <citation type="submission" date="2020-08" db="EMBL/GenBank/DDBJ databases">
        <title>Genome sequencing of Purple Non-Sulfur Bacteria from various extreme environments.</title>
        <authorList>
            <person name="Mayer M."/>
        </authorList>
    </citation>
    <scope>NUCLEOTIDE SEQUENCE [LARGE SCALE GENOMIC DNA]</scope>
    <source>
        <strain evidence="4 5">JA131</strain>
    </source>
</reference>
<dbReference type="RefSeq" id="WP_184046668.1">
    <property type="nucleotide sequence ID" value="NZ_JACIGK010000025.1"/>
</dbReference>
<feature type="region of interest" description="Disordered" evidence="2">
    <location>
        <begin position="168"/>
        <end position="191"/>
    </location>
</feature>
<protein>
    <submittedName>
        <fullName evidence="4">Phage baseplate assembly protein gpV</fullName>
    </submittedName>
</protein>
<feature type="coiled-coil region" evidence="1">
    <location>
        <begin position="6"/>
        <end position="33"/>
    </location>
</feature>
<dbReference type="NCBIfam" id="TIGR01644">
    <property type="entry name" value="phage_P2_V"/>
    <property type="match status" value="1"/>
</dbReference>
<keyword evidence="5" id="KW-1185">Reference proteome</keyword>
<evidence type="ECO:0000313" key="4">
    <source>
        <dbReference type="EMBL" id="MBB4267353.1"/>
    </source>
</evidence>
<gene>
    <name evidence="4" type="ORF">GGD89_002994</name>
</gene>
<name>A0A7W6RF73_9PROT</name>
<dbReference type="EMBL" id="JACIGK010000025">
    <property type="protein sequence ID" value="MBB4267353.1"/>
    <property type="molecule type" value="Genomic_DNA"/>
</dbReference>
<evidence type="ECO:0000259" key="3">
    <source>
        <dbReference type="Pfam" id="PF04717"/>
    </source>
</evidence>
<evidence type="ECO:0000256" key="1">
    <source>
        <dbReference type="SAM" id="Coils"/>
    </source>
</evidence>
<dbReference type="InterPro" id="IPR006531">
    <property type="entry name" value="Gp5/Vgr_OB"/>
</dbReference>
<sequence>MSDTYFRAVERRFAELEAEIEDLRRRLANLLREGRVTDIDYDQGVATVEMDGLPSKKIPWVQRAGDVRDWDPPTVGERVTVMSPTGDPGQGLITPGGWSIDHPAPHNKGGDRYIKTTGTIHLDADTAVMVLAAERVDIKARTIRLEAETVEIDGEVPITGARLEHNGRAVGDDHQHTNVTPGPSLTGPPAA</sequence>
<comment type="caution">
    <text evidence="4">The sequence shown here is derived from an EMBL/GenBank/DDBJ whole genome shotgun (WGS) entry which is preliminary data.</text>
</comment>
<feature type="domain" description="Gp5/Type VI secretion system Vgr protein OB-fold" evidence="3">
    <location>
        <begin position="33"/>
        <end position="98"/>
    </location>
</feature>
<proteinExistence type="predicted"/>
<dbReference type="AlphaFoldDB" id="A0A7W6RF73"/>
<organism evidence="4 5">
    <name type="scientific">Roseospira visakhapatnamensis</name>
    <dbReference type="NCBI Taxonomy" id="390880"/>
    <lineage>
        <taxon>Bacteria</taxon>
        <taxon>Pseudomonadati</taxon>
        <taxon>Pseudomonadota</taxon>
        <taxon>Alphaproteobacteria</taxon>
        <taxon>Rhodospirillales</taxon>
        <taxon>Rhodospirillaceae</taxon>
        <taxon>Roseospira</taxon>
    </lineage>
</organism>
<dbReference type="Proteomes" id="UP000554286">
    <property type="component" value="Unassembled WGS sequence"/>
</dbReference>
<dbReference type="InterPro" id="IPR013046">
    <property type="entry name" value="GpV/Gp45"/>
</dbReference>
<dbReference type="Gene3D" id="2.40.50.230">
    <property type="entry name" value="Gp5 N-terminal domain"/>
    <property type="match status" value="1"/>
</dbReference>
<accession>A0A7W6RF73</accession>
<keyword evidence="1" id="KW-0175">Coiled coil</keyword>
<evidence type="ECO:0000256" key="2">
    <source>
        <dbReference type="SAM" id="MobiDB-lite"/>
    </source>
</evidence>
<dbReference type="Pfam" id="PF04717">
    <property type="entry name" value="Phage_base_V"/>
    <property type="match status" value="1"/>
</dbReference>